<dbReference type="AlphaFoldDB" id="A0ABD2MGZ3"/>
<evidence type="ECO:0000313" key="3">
    <source>
        <dbReference type="Proteomes" id="UP001516400"/>
    </source>
</evidence>
<organism evidence="2 3">
    <name type="scientific">Cryptolaemus montrouzieri</name>
    <dbReference type="NCBI Taxonomy" id="559131"/>
    <lineage>
        <taxon>Eukaryota</taxon>
        <taxon>Metazoa</taxon>
        <taxon>Ecdysozoa</taxon>
        <taxon>Arthropoda</taxon>
        <taxon>Hexapoda</taxon>
        <taxon>Insecta</taxon>
        <taxon>Pterygota</taxon>
        <taxon>Neoptera</taxon>
        <taxon>Endopterygota</taxon>
        <taxon>Coleoptera</taxon>
        <taxon>Polyphaga</taxon>
        <taxon>Cucujiformia</taxon>
        <taxon>Coccinelloidea</taxon>
        <taxon>Coccinellidae</taxon>
        <taxon>Scymninae</taxon>
        <taxon>Scymnini</taxon>
        <taxon>Cryptolaemus</taxon>
    </lineage>
</organism>
<dbReference type="EMBL" id="JABFTP020000001">
    <property type="protein sequence ID" value="KAL3265651.1"/>
    <property type="molecule type" value="Genomic_DNA"/>
</dbReference>
<feature type="region of interest" description="Disordered" evidence="1">
    <location>
        <begin position="1"/>
        <end position="28"/>
    </location>
</feature>
<gene>
    <name evidence="2" type="ORF">HHI36_009856</name>
</gene>
<protein>
    <submittedName>
        <fullName evidence="2">Uncharacterized protein</fullName>
    </submittedName>
</protein>
<feature type="non-terminal residue" evidence="2">
    <location>
        <position position="65"/>
    </location>
</feature>
<evidence type="ECO:0000256" key="1">
    <source>
        <dbReference type="SAM" id="MobiDB-lite"/>
    </source>
</evidence>
<accession>A0ABD2MGZ3</accession>
<reference evidence="2 3" key="1">
    <citation type="journal article" date="2021" name="BMC Biol.">
        <title>Horizontally acquired antibacterial genes associated with adaptive radiation of ladybird beetles.</title>
        <authorList>
            <person name="Li H.S."/>
            <person name="Tang X.F."/>
            <person name="Huang Y.H."/>
            <person name="Xu Z.Y."/>
            <person name="Chen M.L."/>
            <person name="Du X.Y."/>
            <person name="Qiu B.Y."/>
            <person name="Chen P.T."/>
            <person name="Zhang W."/>
            <person name="Slipinski A."/>
            <person name="Escalona H.E."/>
            <person name="Waterhouse R.M."/>
            <person name="Zwick A."/>
            <person name="Pang H."/>
        </authorList>
    </citation>
    <scope>NUCLEOTIDE SEQUENCE [LARGE SCALE GENOMIC DNA]</scope>
    <source>
        <strain evidence="2">SYSU2018</strain>
    </source>
</reference>
<keyword evidence="3" id="KW-1185">Reference proteome</keyword>
<dbReference type="Proteomes" id="UP001516400">
    <property type="component" value="Unassembled WGS sequence"/>
</dbReference>
<evidence type="ECO:0000313" key="2">
    <source>
        <dbReference type="EMBL" id="KAL3265651.1"/>
    </source>
</evidence>
<comment type="caution">
    <text evidence="2">The sequence shown here is derived from an EMBL/GenBank/DDBJ whole genome shotgun (WGS) entry which is preliminary data.</text>
</comment>
<proteinExistence type="predicted"/>
<name>A0ABD2MGZ3_9CUCU</name>
<sequence>MGCELGKLAKSGGSGHNQKSEEAAAPAAVQVDSRLPLTAKQKYSMLASWRGISRAMESTGVTMFL</sequence>